<dbReference type="AlphaFoldDB" id="A0A6C0JF05"/>
<dbReference type="EMBL" id="MN740356">
    <property type="protein sequence ID" value="QHU02358.1"/>
    <property type="molecule type" value="Genomic_DNA"/>
</dbReference>
<sequence length="172" mass="19488">MATGNQMITTVQNENPGKKVKMNKIGNDITTKFQEAMHSNKEFIKALIFIGKNIIESINLPDCIKKLGYEWGEIGEEGLYLVKKASNSLIKIDCVRFDILGMFSIQKILSSLGIKIPNLPNLNIINTILNISSIDLLSPLKQILDAFDIECISKVDKWEEEDYVLNCLRKKR</sequence>
<reference evidence="1" key="1">
    <citation type="journal article" date="2020" name="Nature">
        <title>Giant virus diversity and host interactions through global metagenomics.</title>
        <authorList>
            <person name="Schulz F."/>
            <person name="Roux S."/>
            <person name="Paez-Espino D."/>
            <person name="Jungbluth S."/>
            <person name="Walsh D.A."/>
            <person name="Denef V.J."/>
            <person name="McMahon K.D."/>
            <person name="Konstantinidis K.T."/>
            <person name="Eloe-Fadrosh E.A."/>
            <person name="Kyrpides N.C."/>
            <person name="Woyke T."/>
        </authorList>
    </citation>
    <scope>NUCLEOTIDE SEQUENCE</scope>
    <source>
        <strain evidence="1">GVMAG-M-3300025880-75</strain>
    </source>
</reference>
<organism evidence="1">
    <name type="scientific">viral metagenome</name>
    <dbReference type="NCBI Taxonomy" id="1070528"/>
    <lineage>
        <taxon>unclassified sequences</taxon>
        <taxon>metagenomes</taxon>
        <taxon>organismal metagenomes</taxon>
    </lineage>
</organism>
<proteinExistence type="predicted"/>
<accession>A0A6C0JF05</accession>
<evidence type="ECO:0000313" key="1">
    <source>
        <dbReference type="EMBL" id="QHU02358.1"/>
    </source>
</evidence>
<name>A0A6C0JF05_9ZZZZ</name>
<protein>
    <submittedName>
        <fullName evidence="1">Uncharacterized protein</fullName>
    </submittedName>
</protein>